<keyword evidence="3" id="KW-1185">Reference proteome</keyword>
<feature type="transmembrane region" description="Helical" evidence="1">
    <location>
        <begin position="105"/>
        <end position="124"/>
    </location>
</feature>
<feature type="transmembrane region" description="Helical" evidence="1">
    <location>
        <begin position="214"/>
        <end position="231"/>
    </location>
</feature>
<comment type="caution">
    <text evidence="2">The sequence shown here is derived from an EMBL/GenBank/DDBJ whole genome shotgun (WGS) entry which is preliminary data.</text>
</comment>
<dbReference type="Pfam" id="PF06912">
    <property type="entry name" value="DUF1275"/>
    <property type="match status" value="1"/>
</dbReference>
<dbReference type="Proteomes" id="UP001341444">
    <property type="component" value="Unassembled WGS sequence"/>
</dbReference>
<reference evidence="2 3" key="1">
    <citation type="submission" date="2023-03" db="EMBL/GenBank/DDBJ databases">
        <title>Bacillus Genome Sequencing.</title>
        <authorList>
            <person name="Dunlap C."/>
        </authorList>
    </citation>
    <scope>NUCLEOTIDE SEQUENCE [LARGE SCALE GENOMIC DNA]</scope>
    <source>
        <strain evidence="2 3">B-23453</strain>
    </source>
</reference>
<feature type="transmembrane region" description="Helical" evidence="1">
    <location>
        <begin position="130"/>
        <end position="147"/>
    </location>
</feature>
<feature type="transmembrane region" description="Helical" evidence="1">
    <location>
        <begin position="73"/>
        <end position="93"/>
    </location>
</feature>
<organism evidence="2 3">
    <name type="scientific">Heyndrickxia acidicola</name>
    <dbReference type="NCBI Taxonomy" id="209389"/>
    <lineage>
        <taxon>Bacteria</taxon>
        <taxon>Bacillati</taxon>
        <taxon>Bacillota</taxon>
        <taxon>Bacilli</taxon>
        <taxon>Bacillales</taxon>
        <taxon>Bacillaceae</taxon>
        <taxon>Heyndrickxia</taxon>
    </lineage>
</organism>
<accession>A0ABU6MIY7</accession>
<proteinExistence type="predicted"/>
<keyword evidence="1" id="KW-0812">Transmembrane</keyword>
<gene>
    <name evidence="2" type="ORF">P4T90_15375</name>
</gene>
<protein>
    <submittedName>
        <fullName evidence="2">YoaK family protein</fullName>
    </submittedName>
</protein>
<keyword evidence="1" id="KW-1133">Transmembrane helix</keyword>
<name>A0ABU6MIY7_9BACI</name>
<dbReference type="PANTHER" id="PTHR37314">
    <property type="entry name" value="SLR0142 PROTEIN"/>
    <property type="match status" value="1"/>
</dbReference>
<sequence>MRFRRISIRKGRMAARVPRLTSESLHLGILLAIVGGYLDSYTFLSRGGVFANAQTGNIVLLGIKIAQGNWTQALLHIPPILAFVLGVGVVESFKSPRMKKLFKLPARAILLLEIAVLIIVGMLPEGIPNIIVTVVISFVASLQVSSFRKLITWSYNTTMTTGNLRTATQAAYRAMMEKNKEAAGQALKFYTIIGSFLFGALGGGILTMHLENRAIWIAAVLLVCAFLLLESNQRIEKEKK</sequence>
<evidence type="ECO:0000256" key="1">
    <source>
        <dbReference type="SAM" id="Phobius"/>
    </source>
</evidence>
<dbReference type="PANTHER" id="PTHR37314:SF4">
    <property type="entry name" value="UPF0700 TRANSMEMBRANE PROTEIN YOAK"/>
    <property type="match status" value="1"/>
</dbReference>
<evidence type="ECO:0000313" key="2">
    <source>
        <dbReference type="EMBL" id="MED1204429.1"/>
    </source>
</evidence>
<dbReference type="EMBL" id="JARMAB010000022">
    <property type="protein sequence ID" value="MED1204429.1"/>
    <property type="molecule type" value="Genomic_DNA"/>
</dbReference>
<feature type="transmembrane region" description="Helical" evidence="1">
    <location>
        <begin position="187"/>
        <end position="208"/>
    </location>
</feature>
<dbReference type="InterPro" id="IPR010699">
    <property type="entry name" value="DUF1275"/>
</dbReference>
<feature type="transmembrane region" description="Helical" evidence="1">
    <location>
        <begin position="20"/>
        <end position="38"/>
    </location>
</feature>
<keyword evidence="1" id="KW-0472">Membrane</keyword>
<evidence type="ECO:0000313" key="3">
    <source>
        <dbReference type="Proteomes" id="UP001341444"/>
    </source>
</evidence>